<gene>
    <name evidence="1" type="ORF">DA01_07350</name>
</gene>
<organism evidence="1 2">
    <name type="scientific">Dehalococcoides mccartyi</name>
    <dbReference type="NCBI Taxonomy" id="61435"/>
    <lineage>
        <taxon>Bacteria</taxon>
        <taxon>Bacillati</taxon>
        <taxon>Chloroflexota</taxon>
        <taxon>Dehalococcoidia</taxon>
        <taxon>Dehalococcoidales</taxon>
        <taxon>Dehalococcoidaceae</taxon>
        <taxon>Dehalococcoides</taxon>
    </lineage>
</organism>
<evidence type="ECO:0000313" key="2">
    <source>
        <dbReference type="Proteomes" id="UP000053577"/>
    </source>
</evidence>
<dbReference type="Proteomes" id="UP000053577">
    <property type="component" value="Unassembled WGS sequence"/>
</dbReference>
<proteinExistence type="predicted"/>
<reference evidence="1 2" key="1">
    <citation type="journal article" date="2015" name="Sci. Rep.">
        <title>A comparative genomics and reductive dehalogenase gene transcription study of two chloroethene-respiring bacteria, Dehalococcoides mccartyi strains MB and 11a.</title>
        <authorList>
            <person name="Low A."/>
            <person name="Shen Z."/>
            <person name="Cheng D."/>
            <person name="Rogers M.J."/>
            <person name="Lee P.K."/>
            <person name="He J."/>
        </authorList>
    </citation>
    <scope>NUCLEOTIDE SEQUENCE [LARGE SCALE GENOMIC DNA]</scope>
    <source>
        <strain evidence="1 2">MB</strain>
    </source>
</reference>
<dbReference type="EMBL" id="JGYD01000025">
    <property type="protein sequence ID" value="KSV17224.1"/>
    <property type="molecule type" value="Genomic_DNA"/>
</dbReference>
<dbReference type="RefSeq" id="WP_058292658.1">
    <property type="nucleotide sequence ID" value="NZ_JGYD01000025.1"/>
</dbReference>
<dbReference type="OrthoDB" id="1491003at2"/>
<dbReference type="AlphaFoldDB" id="A0A0V8M0D3"/>
<evidence type="ECO:0008006" key="3">
    <source>
        <dbReference type="Google" id="ProtNLM"/>
    </source>
</evidence>
<name>A0A0V8M0D3_9CHLR</name>
<evidence type="ECO:0000313" key="1">
    <source>
        <dbReference type="EMBL" id="KSV17224.1"/>
    </source>
</evidence>
<dbReference type="PATRIC" id="fig|61435.5.peg.1444"/>
<sequence>MSKTNPAMNWKQHFQSESSHIQVAGFVAVSEEECRQYFVRRVSTKIAESDGTEELRQHLIELETTGFDLGGLSGQIESSPRAKDWEIGEAFAEIVLEDEFEAMFPWPTGFDKRTRKASLPGPDLVGLQRHAAPRFVFGQVKSSSENRVPPQVVNSTDDCLRNQMSHLRNFPTDRQQLISWLLVRMRSTEWEDAFNEALQRYSDGDMWLVGVLVSGKRDPIEADLINICAEIGHHPGATEVRLIGFYLPFHKDEWVDIIYGRGAAL</sequence>
<accession>A0A0V8M0D3</accession>
<comment type="caution">
    <text evidence="1">The sequence shown here is derived from an EMBL/GenBank/DDBJ whole genome shotgun (WGS) entry which is preliminary data.</text>
</comment>
<protein>
    <recommendedName>
        <fullName evidence="3">Anti-bacteriophage protein A/HamA C-terminal domain-containing protein</fullName>
    </recommendedName>
</protein>